<feature type="domain" description="PII-uridylyltransferase/Glutamine-synthetase adenylyltransferase" evidence="8">
    <location>
        <begin position="875"/>
        <end position="1017"/>
    </location>
</feature>
<dbReference type="NCBIfam" id="NF010707">
    <property type="entry name" value="PRK14109.1"/>
    <property type="match status" value="1"/>
</dbReference>
<dbReference type="Pfam" id="PF03710">
    <property type="entry name" value="GlnE"/>
    <property type="match status" value="2"/>
</dbReference>
<keyword evidence="10" id="KW-1185">Reference proteome</keyword>
<dbReference type="CDD" id="cd05401">
    <property type="entry name" value="NT_GlnE_GlnD_like"/>
    <property type="match status" value="2"/>
</dbReference>
<comment type="caution">
    <text evidence="9">The sequence shown here is derived from an EMBL/GenBank/DDBJ whole genome shotgun (WGS) entry which is preliminary data.</text>
</comment>
<dbReference type="Gene3D" id="1.20.120.330">
    <property type="entry name" value="Nucleotidyltransferases domain 2"/>
    <property type="match status" value="2"/>
</dbReference>
<dbReference type="SUPFAM" id="SSF81593">
    <property type="entry name" value="Nucleotidyltransferase substrate binding subunit/domain"/>
    <property type="match status" value="2"/>
</dbReference>
<organism evidence="9 10">
    <name type="scientific">Yaniella flava</name>
    <dbReference type="NCBI Taxonomy" id="287930"/>
    <lineage>
        <taxon>Bacteria</taxon>
        <taxon>Bacillati</taxon>
        <taxon>Actinomycetota</taxon>
        <taxon>Actinomycetes</taxon>
        <taxon>Micrococcales</taxon>
        <taxon>Micrococcaceae</taxon>
        <taxon>Yaniella</taxon>
    </lineage>
</organism>
<keyword evidence="1" id="KW-0808">Transferase</keyword>
<evidence type="ECO:0000256" key="4">
    <source>
        <dbReference type="ARBA" id="ARBA00022840"/>
    </source>
</evidence>
<keyword evidence="3" id="KW-0547">Nucleotide-binding</keyword>
<dbReference type="InterPro" id="IPR005190">
    <property type="entry name" value="GlnE_rpt_dom"/>
</dbReference>
<dbReference type="GO" id="GO:0016779">
    <property type="term" value="F:nucleotidyltransferase activity"/>
    <property type="evidence" value="ECO:0007669"/>
    <property type="project" value="UniProtKB-KW"/>
</dbReference>
<evidence type="ECO:0000256" key="3">
    <source>
        <dbReference type="ARBA" id="ARBA00022741"/>
    </source>
</evidence>
<evidence type="ECO:0000259" key="8">
    <source>
        <dbReference type="Pfam" id="PF08335"/>
    </source>
</evidence>
<gene>
    <name evidence="9" type="ORF">GCM10009720_15530</name>
</gene>
<accession>A0ABP5FX84</accession>
<dbReference type="Pfam" id="PF08335">
    <property type="entry name" value="GlnD_UR_UTase"/>
    <property type="match status" value="2"/>
</dbReference>
<dbReference type="InterPro" id="IPR013546">
    <property type="entry name" value="PII_UdlTrfase/GS_AdlTrfase"/>
</dbReference>
<dbReference type="Gene3D" id="3.30.460.10">
    <property type="entry name" value="Beta Polymerase, domain 2"/>
    <property type="match status" value="2"/>
</dbReference>
<name>A0ABP5FX84_9MICC</name>
<evidence type="ECO:0000256" key="6">
    <source>
        <dbReference type="ARBA" id="ARBA00023268"/>
    </source>
</evidence>
<sequence>MSEGLSQTRLLATGLRDTERAESLLQSGELAGLDMDHLLEQLAAAPDADQALLLLIRLIERDETVSALVARGEARPLLRLLGASEALGEFVIRRPQHLDIFRDPDPKSTPASGGLADAEGNFIDAQAPLRALLLRAVGAEPEVTMPVATVTGKDASVALRTEYRRQLVAITHQDLISHDPVTLQPTVSMWLSDLATAALEAALAVARAEVASRYEQTNEVELAVLAMGKCGARELNYFSDVDVVFAHDVVEGSELSTQTATDIAVELASGISTVIMQPAREAALWEVDTNLRPEGQDGVLSRTIASHLEYYQRWAHTWEFQALLKARPVAGSIELGQRYLDNLAPMIWQASTRPGFVRQVQRMRNRVIDHIDRDQRQREIKLGPGGLRDVEFPAQLLQLVHGKTDPELRVRATEEALNALQAGSYIGPSDAQVMASNYRFLRLIEHRVQLVQMRRTHIMPDNEDELRSLARGLRPMGGGWPKDHEQLVKAWQATVRSNRTLFEQIFYRPLLPSTAALSTDDARLTPEAATARLAALGYSDPTGAVRHIESLTSGVSRQAKLQRQLLPAMLGWLASGPDPDGGLLGFRKLSESVGGSHWYLHMLRDSSAAGERLAHVLSSSRYISDMLEHTPQAAAWMDRDQDLTPLGLETIQTEMSALLRRHPHLPDAARYIRLVRRREILRISLADACNLVDQHQVSTALAAADQAAVEALLAVVHDHVERKWGGGDAPAQVAVIAMGRQGGREAGYGSDLDVMFVHEPADEVASDEATRFAVDVAKALISFMKMPTRPPIVLEPVLEIDADLRPEGRRGPLVRSLDSYKAYYDQWADTWEIQALLKARAVAGDAELKDDFIKWADTVRYTHGLTNDQAQTIQRMKARVEAERLPRGADPARHLKLGRGGLTDVEWLIQTLQLKFAPEYPALRTPNTLEAIEAARDAELLEADDAEILMDAWSLATQLRSGIVISSAKSSDVLPTNREQLEALARWSGYDAGEVGEFEDDYLRITRQARGVFERVFYDIPER</sequence>
<dbReference type="PANTHER" id="PTHR30621:SF0">
    <property type="entry name" value="BIFUNCTIONAL GLUTAMINE SYNTHETASE ADENYLYLTRANSFERASE_ADENYLYL-REMOVING ENZYME"/>
    <property type="match status" value="1"/>
</dbReference>
<reference evidence="10" key="1">
    <citation type="journal article" date="2019" name="Int. J. Syst. Evol. Microbiol.">
        <title>The Global Catalogue of Microorganisms (GCM) 10K type strain sequencing project: providing services to taxonomists for standard genome sequencing and annotation.</title>
        <authorList>
            <consortium name="The Broad Institute Genomics Platform"/>
            <consortium name="The Broad Institute Genome Sequencing Center for Infectious Disease"/>
            <person name="Wu L."/>
            <person name="Ma J."/>
        </authorList>
    </citation>
    <scope>NUCLEOTIDE SEQUENCE [LARGE SCALE GENOMIC DNA]</scope>
    <source>
        <strain evidence="10">JCM 13595</strain>
    </source>
</reference>
<evidence type="ECO:0000259" key="7">
    <source>
        <dbReference type="Pfam" id="PF03710"/>
    </source>
</evidence>
<evidence type="ECO:0000256" key="1">
    <source>
        <dbReference type="ARBA" id="ARBA00022679"/>
    </source>
</evidence>
<dbReference type="InterPro" id="IPR023057">
    <property type="entry name" value="GlnE"/>
</dbReference>
<dbReference type="EMBL" id="BAAAMN010000026">
    <property type="protein sequence ID" value="GAA2035870.1"/>
    <property type="molecule type" value="Genomic_DNA"/>
</dbReference>
<feature type="domain" description="Glutamate-ammonia ligase adenylyltransferase repeated" evidence="7">
    <location>
        <begin position="611"/>
        <end position="852"/>
    </location>
</feature>
<feature type="domain" description="PII-uridylyltransferase/Glutamine-synthetase adenylyltransferase" evidence="8">
    <location>
        <begin position="362"/>
        <end position="506"/>
    </location>
</feature>
<protein>
    <submittedName>
        <fullName evidence="9">Bifunctional [glutamine synthetase] adenylyltransferase/[glutamine synthetase]-adenylyl-L-tyrosine phosphorylase</fullName>
    </submittedName>
</protein>
<evidence type="ECO:0000256" key="5">
    <source>
        <dbReference type="ARBA" id="ARBA00022842"/>
    </source>
</evidence>
<dbReference type="PANTHER" id="PTHR30621">
    <property type="entry name" value="GLUTAMINE SYNTHETASE ADENYLYLTRANSFERASE"/>
    <property type="match status" value="1"/>
</dbReference>
<proteinExistence type="predicted"/>
<dbReference type="SUPFAM" id="SSF81301">
    <property type="entry name" value="Nucleotidyltransferase"/>
    <property type="match status" value="2"/>
</dbReference>
<dbReference type="RefSeq" id="WP_343957243.1">
    <property type="nucleotide sequence ID" value="NZ_BAAAMN010000026.1"/>
</dbReference>
<evidence type="ECO:0000256" key="2">
    <source>
        <dbReference type="ARBA" id="ARBA00022695"/>
    </source>
</evidence>
<feature type="domain" description="Glutamate-ammonia ligase adenylyltransferase repeated" evidence="7">
    <location>
        <begin position="147"/>
        <end position="340"/>
    </location>
</feature>
<dbReference type="InterPro" id="IPR043519">
    <property type="entry name" value="NT_sf"/>
</dbReference>
<keyword evidence="6" id="KW-0511">Multifunctional enzyme</keyword>
<evidence type="ECO:0000313" key="10">
    <source>
        <dbReference type="Proteomes" id="UP001501461"/>
    </source>
</evidence>
<dbReference type="Proteomes" id="UP001501461">
    <property type="component" value="Unassembled WGS sequence"/>
</dbReference>
<keyword evidence="5" id="KW-0460">Magnesium</keyword>
<evidence type="ECO:0000313" key="9">
    <source>
        <dbReference type="EMBL" id="GAA2035870.1"/>
    </source>
</evidence>
<keyword evidence="4" id="KW-0067">ATP-binding</keyword>
<keyword evidence="2 9" id="KW-0548">Nucleotidyltransferase</keyword>